<reference evidence="1" key="1">
    <citation type="submission" date="2019-03" db="EMBL/GenBank/DDBJ databases">
        <authorList>
            <person name="Mank J."/>
            <person name="Almeida P."/>
        </authorList>
    </citation>
    <scope>NUCLEOTIDE SEQUENCE</scope>
    <source>
        <strain evidence="1">78183</strain>
    </source>
</reference>
<dbReference type="EMBL" id="CAADRP010001652">
    <property type="protein sequence ID" value="VFU46943.1"/>
    <property type="molecule type" value="Genomic_DNA"/>
</dbReference>
<proteinExistence type="predicted"/>
<gene>
    <name evidence="1" type="ORF">SVIM_LOCUS300096</name>
</gene>
<protein>
    <submittedName>
        <fullName evidence="1">Uncharacterized protein</fullName>
    </submittedName>
</protein>
<accession>A0A6N2M2Q6</accession>
<sequence length="91" mass="9913">MLVKLDEKCHAGNPCKLPYQSSEVFCQGQWLRRGSPVLHNSTVNCAAELILSLNFKVVKIPLYLIQIAAGGKGACLSEPKTRNRNGASLSE</sequence>
<name>A0A6N2M2Q6_SALVM</name>
<dbReference type="AlphaFoldDB" id="A0A6N2M2Q6"/>
<organism evidence="1">
    <name type="scientific">Salix viminalis</name>
    <name type="common">Common osier</name>
    <name type="synonym">Basket willow</name>
    <dbReference type="NCBI Taxonomy" id="40686"/>
    <lineage>
        <taxon>Eukaryota</taxon>
        <taxon>Viridiplantae</taxon>
        <taxon>Streptophyta</taxon>
        <taxon>Embryophyta</taxon>
        <taxon>Tracheophyta</taxon>
        <taxon>Spermatophyta</taxon>
        <taxon>Magnoliopsida</taxon>
        <taxon>eudicotyledons</taxon>
        <taxon>Gunneridae</taxon>
        <taxon>Pentapetalae</taxon>
        <taxon>rosids</taxon>
        <taxon>fabids</taxon>
        <taxon>Malpighiales</taxon>
        <taxon>Salicaceae</taxon>
        <taxon>Saliceae</taxon>
        <taxon>Salix</taxon>
    </lineage>
</organism>
<evidence type="ECO:0000313" key="1">
    <source>
        <dbReference type="EMBL" id="VFU46943.1"/>
    </source>
</evidence>